<dbReference type="Proteomes" id="UP000321798">
    <property type="component" value="Unassembled WGS sequence"/>
</dbReference>
<comment type="caution">
    <text evidence="1">The sequence shown here is derived from an EMBL/GenBank/DDBJ whole genome shotgun (WGS) entry which is preliminary data.</text>
</comment>
<sequence length="91" mass="9974">MTMILGEGWTIERVRGHSGDATAELLSLDRSTYLDDGHDLVPLTPRAIIKVGGLILLRHDEDWYMGELDDDGTVVCWSAYASDLGDAINAL</sequence>
<dbReference type="EMBL" id="BKAL01000003">
    <property type="protein sequence ID" value="GEP68322.1"/>
    <property type="molecule type" value="Genomic_DNA"/>
</dbReference>
<dbReference type="AlphaFoldDB" id="A0A512PB34"/>
<keyword evidence="2" id="KW-1185">Reference proteome</keyword>
<dbReference type="OrthoDB" id="4560889at2"/>
<name>A0A512PB34_9CELL</name>
<dbReference type="RefSeq" id="WP_146952097.1">
    <property type="nucleotide sequence ID" value="NZ_BAABBJ010000009.1"/>
</dbReference>
<evidence type="ECO:0000313" key="1">
    <source>
        <dbReference type="EMBL" id="GEP68322.1"/>
    </source>
</evidence>
<organism evidence="1 2">
    <name type="scientific">Cellulomonas soli</name>
    <dbReference type="NCBI Taxonomy" id="931535"/>
    <lineage>
        <taxon>Bacteria</taxon>
        <taxon>Bacillati</taxon>
        <taxon>Actinomycetota</taxon>
        <taxon>Actinomycetes</taxon>
        <taxon>Micrococcales</taxon>
        <taxon>Cellulomonadaceae</taxon>
        <taxon>Cellulomonas</taxon>
    </lineage>
</organism>
<protein>
    <submittedName>
        <fullName evidence="1">Uncharacterized protein</fullName>
    </submittedName>
</protein>
<accession>A0A512PB34</accession>
<gene>
    <name evidence="1" type="ORF">CSO01_10370</name>
</gene>
<reference evidence="1 2" key="1">
    <citation type="submission" date="2019-07" db="EMBL/GenBank/DDBJ databases">
        <title>Whole genome shotgun sequence of Cellulomonas soli NBRC 109434.</title>
        <authorList>
            <person name="Hosoyama A."/>
            <person name="Uohara A."/>
            <person name="Ohji S."/>
            <person name="Ichikawa N."/>
        </authorList>
    </citation>
    <scope>NUCLEOTIDE SEQUENCE [LARGE SCALE GENOMIC DNA]</scope>
    <source>
        <strain evidence="1 2">NBRC 109434</strain>
    </source>
</reference>
<proteinExistence type="predicted"/>
<evidence type="ECO:0000313" key="2">
    <source>
        <dbReference type="Proteomes" id="UP000321798"/>
    </source>
</evidence>